<evidence type="ECO:0000313" key="12">
    <source>
        <dbReference type="Proteomes" id="UP000728185"/>
    </source>
</evidence>
<dbReference type="GO" id="GO:0008198">
    <property type="term" value="F:ferrous iron binding"/>
    <property type="evidence" value="ECO:0007669"/>
    <property type="project" value="TreeGrafter"/>
</dbReference>
<dbReference type="GO" id="GO:0005737">
    <property type="term" value="C:cytoplasm"/>
    <property type="evidence" value="ECO:0007669"/>
    <property type="project" value="TreeGrafter"/>
</dbReference>
<dbReference type="GO" id="GO:0006826">
    <property type="term" value="P:iron ion transport"/>
    <property type="evidence" value="ECO:0007669"/>
    <property type="project" value="InterPro"/>
</dbReference>
<feature type="binding site" evidence="8">
    <location>
        <position position="59"/>
    </location>
    <ligand>
        <name>Fe cation</name>
        <dbReference type="ChEBI" id="CHEBI:24875"/>
        <label>1</label>
    </ligand>
</feature>
<organism evidence="11 12">
    <name type="scientific">Fasciolopsis buskii</name>
    <dbReference type="NCBI Taxonomy" id="27845"/>
    <lineage>
        <taxon>Eukaryota</taxon>
        <taxon>Metazoa</taxon>
        <taxon>Spiralia</taxon>
        <taxon>Lophotrochozoa</taxon>
        <taxon>Platyhelminthes</taxon>
        <taxon>Trematoda</taxon>
        <taxon>Digenea</taxon>
        <taxon>Plagiorchiida</taxon>
        <taxon>Echinostomata</taxon>
        <taxon>Echinostomatoidea</taxon>
        <taxon>Fasciolidae</taxon>
        <taxon>Fasciolopsis</taxon>
    </lineage>
</organism>
<dbReference type="PANTHER" id="PTHR11431">
    <property type="entry name" value="FERRITIN"/>
    <property type="match status" value="1"/>
</dbReference>
<dbReference type="InterPro" id="IPR009078">
    <property type="entry name" value="Ferritin-like_SF"/>
</dbReference>
<feature type="binding site" evidence="8">
    <location>
        <position position="138"/>
    </location>
    <ligand>
        <name>Fe cation</name>
        <dbReference type="ChEBI" id="CHEBI:24875"/>
        <label>1</label>
    </ligand>
</feature>
<reference evidence="11" key="1">
    <citation type="submission" date="2019-05" db="EMBL/GenBank/DDBJ databases">
        <title>Annotation for the trematode Fasciolopsis buski.</title>
        <authorList>
            <person name="Choi Y.-J."/>
        </authorList>
    </citation>
    <scope>NUCLEOTIDE SEQUENCE</scope>
    <source>
        <strain evidence="11">HT</strain>
        <tissue evidence="11">Whole worm</tissue>
    </source>
</reference>
<evidence type="ECO:0000256" key="1">
    <source>
        <dbReference type="ARBA" id="ARBA00007513"/>
    </source>
</evidence>
<comment type="function">
    <text evidence="9">Stores iron in a soluble, non-toxic, readily available form. Important for iron homeostasis. Iron is taken up in the ferrous form and deposited as ferric hydroxides after oxidation.</text>
</comment>
<evidence type="ECO:0000256" key="8">
    <source>
        <dbReference type="PIRSR" id="PIRSR601519-1"/>
    </source>
</evidence>
<evidence type="ECO:0000256" key="5">
    <source>
        <dbReference type="ARBA" id="ARBA00023004"/>
    </source>
</evidence>
<dbReference type="GO" id="GO:0008199">
    <property type="term" value="F:ferric iron binding"/>
    <property type="evidence" value="ECO:0007669"/>
    <property type="project" value="InterPro"/>
</dbReference>
<evidence type="ECO:0000256" key="7">
    <source>
        <dbReference type="ARBA" id="ARBA00047990"/>
    </source>
</evidence>
<dbReference type="OrthoDB" id="6246326at2759"/>
<evidence type="ECO:0000256" key="2">
    <source>
        <dbReference type="ARBA" id="ARBA00022434"/>
    </source>
</evidence>
<comment type="function">
    <text evidence="6">Stores iron in a soluble, non-toxic, readily available form. Important for iron homeostasis. Has ferroxidase activity. Iron is taken up in the ferrous form and deposited as ferric hydroxides after oxidation.</text>
</comment>
<dbReference type="InterPro" id="IPR012347">
    <property type="entry name" value="Ferritin-like"/>
</dbReference>
<keyword evidence="5 8" id="KW-0408">Iron</keyword>
<gene>
    <name evidence="11" type="ORF">FBUS_02389</name>
</gene>
<dbReference type="GO" id="GO:0006879">
    <property type="term" value="P:intracellular iron ion homeostasis"/>
    <property type="evidence" value="ECO:0007669"/>
    <property type="project" value="UniProtKB-KW"/>
</dbReference>
<evidence type="ECO:0000313" key="11">
    <source>
        <dbReference type="EMBL" id="KAA0196422.1"/>
    </source>
</evidence>
<evidence type="ECO:0000256" key="9">
    <source>
        <dbReference type="RuleBase" id="RU361145"/>
    </source>
</evidence>
<dbReference type="PROSITE" id="PS50905">
    <property type="entry name" value="FERRITIN_LIKE"/>
    <property type="match status" value="1"/>
</dbReference>
<dbReference type="Proteomes" id="UP000728185">
    <property type="component" value="Unassembled WGS sequence"/>
</dbReference>
<keyword evidence="2 9" id="KW-0409">Iron storage</keyword>
<evidence type="ECO:0000256" key="3">
    <source>
        <dbReference type="ARBA" id="ARBA00022723"/>
    </source>
</evidence>
<dbReference type="Pfam" id="PF00210">
    <property type="entry name" value="Ferritin"/>
    <property type="match status" value="1"/>
</dbReference>
<feature type="domain" description="Ferritin-like diiron" evidence="10">
    <location>
        <begin position="5"/>
        <end position="156"/>
    </location>
</feature>
<dbReference type="GO" id="GO:0004322">
    <property type="term" value="F:ferroxidase activity"/>
    <property type="evidence" value="ECO:0007669"/>
    <property type="project" value="UniProtKB-EC"/>
</dbReference>
<dbReference type="SUPFAM" id="SSF47240">
    <property type="entry name" value="Ferritin-like"/>
    <property type="match status" value="1"/>
</dbReference>
<dbReference type="Gene3D" id="1.20.1260.10">
    <property type="match status" value="1"/>
</dbReference>
<dbReference type="InterPro" id="IPR008331">
    <property type="entry name" value="Ferritin_DPS_dom"/>
</dbReference>
<evidence type="ECO:0000259" key="10">
    <source>
        <dbReference type="PROSITE" id="PS50905"/>
    </source>
</evidence>
<feature type="binding site" evidence="8">
    <location>
        <position position="104"/>
    </location>
    <ligand>
        <name>Fe cation</name>
        <dbReference type="ChEBI" id="CHEBI:24875"/>
        <label>1</label>
    </ligand>
</feature>
<proteinExistence type="inferred from homology"/>
<name>A0A8E0S438_9TREM</name>
<dbReference type="PANTHER" id="PTHR11431:SF75">
    <property type="entry name" value="FERRITIN"/>
    <property type="match status" value="1"/>
</dbReference>
<keyword evidence="4 9" id="KW-0560">Oxidoreductase</keyword>
<dbReference type="EMBL" id="LUCM01003034">
    <property type="protein sequence ID" value="KAA0196422.1"/>
    <property type="molecule type" value="Genomic_DNA"/>
</dbReference>
<evidence type="ECO:0000256" key="4">
    <source>
        <dbReference type="ARBA" id="ARBA00023002"/>
    </source>
</evidence>
<comment type="similarity">
    <text evidence="1 9">Belongs to the ferritin family.</text>
</comment>
<dbReference type="InterPro" id="IPR001519">
    <property type="entry name" value="Ferritin"/>
</dbReference>
<protein>
    <recommendedName>
        <fullName evidence="9">Ferritin</fullName>
        <ecNumber evidence="9">1.16.3.1</ecNumber>
    </recommendedName>
</protein>
<dbReference type="EC" id="1.16.3.1" evidence="9"/>
<keyword evidence="3 8" id="KW-0479">Metal-binding</keyword>
<comment type="caution">
    <text evidence="11">The sequence shown here is derived from an EMBL/GenBank/DDBJ whole genome shotgun (WGS) entry which is preliminary data.</text>
</comment>
<comment type="catalytic activity">
    <reaction evidence="7 9">
        <text>4 Fe(2+) + O2 + 4 H(+) = 4 Fe(3+) + 2 H2O</text>
        <dbReference type="Rhea" id="RHEA:11148"/>
        <dbReference type="ChEBI" id="CHEBI:15377"/>
        <dbReference type="ChEBI" id="CHEBI:15378"/>
        <dbReference type="ChEBI" id="CHEBI:15379"/>
        <dbReference type="ChEBI" id="CHEBI:29033"/>
        <dbReference type="ChEBI" id="CHEBI:29034"/>
        <dbReference type="EC" id="1.16.3.1"/>
    </reaction>
</comment>
<sequence>MHARSNFPKECENTLNELISRWWSMERTYSYMSSVCGSEMNLSGFRSCFRLCSLRSRIHMETFLRFLIIRGGAFRVDTVKPQVQIPENLEGGMGHLMHITYDLESEMEQKLRDFYALAKEKNDINTCEFIESGILRRQMEALKWCVYHITGLRNCNNDFAYDKIEMLPMTCTWKRRNFHKFRTSLERGLLFSFDRMSLGQPMDEERCLCLFRYGNICLCKCEDPAHIQGGNTTEDHFGNIFEI</sequence>
<keyword evidence="12" id="KW-1185">Reference proteome</keyword>
<dbReference type="InterPro" id="IPR009040">
    <property type="entry name" value="Ferritin-like_diiron"/>
</dbReference>
<dbReference type="AlphaFoldDB" id="A0A8E0S438"/>
<accession>A0A8E0S438</accession>
<evidence type="ECO:0000256" key="6">
    <source>
        <dbReference type="ARBA" id="ARBA00025111"/>
    </source>
</evidence>